<dbReference type="EMBL" id="BAAARW010000039">
    <property type="protein sequence ID" value="GAA2453149.1"/>
    <property type="molecule type" value="Genomic_DNA"/>
</dbReference>
<dbReference type="PANTHER" id="PTHR18901:SF38">
    <property type="entry name" value="PSEUDOURIDINE-5'-PHOSPHATASE"/>
    <property type="match status" value="1"/>
</dbReference>
<reference evidence="2" key="1">
    <citation type="journal article" date="2019" name="Int. J. Syst. Evol. Microbiol.">
        <title>The Global Catalogue of Microorganisms (GCM) 10K type strain sequencing project: providing services to taxonomists for standard genome sequencing and annotation.</title>
        <authorList>
            <consortium name="The Broad Institute Genomics Platform"/>
            <consortium name="The Broad Institute Genome Sequencing Center for Infectious Disease"/>
            <person name="Wu L."/>
            <person name="Ma J."/>
        </authorList>
    </citation>
    <scope>NUCLEOTIDE SEQUENCE [LARGE SCALE GENOMIC DNA]</scope>
    <source>
        <strain evidence="2">JCM 3325</strain>
    </source>
</reference>
<dbReference type="SFLD" id="SFLDS00003">
    <property type="entry name" value="Haloacid_Dehalogenase"/>
    <property type="match status" value="1"/>
</dbReference>
<dbReference type="InterPro" id="IPR036412">
    <property type="entry name" value="HAD-like_sf"/>
</dbReference>
<dbReference type="NCBIfam" id="TIGR01509">
    <property type="entry name" value="HAD-SF-IA-v3"/>
    <property type="match status" value="1"/>
</dbReference>
<dbReference type="Gene3D" id="1.10.150.240">
    <property type="entry name" value="Putative phosphatase, domain 2"/>
    <property type="match status" value="1"/>
</dbReference>
<gene>
    <name evidence="1" type="ORF">GCM10010191_84600</name>
</gene>
<dbReference type="InterPro" id="IPR006439">
    <property type="entry name" value="HAD-SF_hydro_IA"/>
</dbReference>
<comment type="caution">
    <text evidence="1">The sequence shown here is derived from an EMBL/GenBank/DDBJ whole genome shotgun (WGS) entry which is preliminary data.</text>
</comment>
<protein>
    <submittedName>
        <fullName evidence="1">HAD family phosphatase</fullName>
    </submittedName>
</protein>
<evidence type="ECO:0000313" key="1">
    <source>
        <dbReference type="EMBL" id="GAA2453149.1"/>
    </source>
</evidence>
<dbReference type="Gene3D" id="3.40.50.1000">
    <property type="entry name" value="HAD superfamily/HAD-like"/>
    <property type="match status" value="1"/>
</dbReference>
<keyword evidence="2" id="KW-1185">Reference proteome</keyword>
<dbReference type="PANTHER" id="PTHR18901">
    <property type="entry name" value="2-DEOXYGLUCOSE-6-PHOSPHATE PHOSPHATASE 2"/>
    <property type="match status" value="1"/>
</dbReference>
<dbReference type="PRINTS" id="PR00413">
    <property type="entry name" value="HADHALOGNASE"/>
</dbReference>
<name>A0ABP5XGA2_9ACTN</name>
<dbReference type="CDD" id="cd07505">
    <property type="entry name" value="HAD_BPGM-like"/>
    <property type="match status" value="1"/>
</dbReference>
<dbReference type="InterPro" id="IPR023214">
    <property type="entry name" value="HAD_sf"/>
</dbReference>
<dbReference type="SUPFAM" id="SSF56784">
    <property type="entry name" value="HAD-like"/>
    <property type="match status" value="1"/>
</dbReference>
<organism evidence="1 2">
    <name type="scientific">Actinomadura vinacea</name>
    <dbReference type="NCBI Taxonomy" id="115336"/>
    <lineage>
        <taxon>Bacteria</taxon>
        <taxon>Bacillati</taxon>
        <taxon>Actinomycetota</taxon>
        <taxon>Actinomycetes</taxon>
        <taxon>Streptosporangiales</taxon>
        <taxon>Thermomonosporaceae</taxon>
        <taxon>Actinomadura</taxon>
    </lineage>
</organism>
<dbReference type="Pfam" id="PF00702">
    <property type="entry name" value="Hydrolase"/>
    <property type="match status" value="1"/>
</dbReference>
<sequence length="237" mass="24822">MIVAGTSGDFRPTTLGKRVKGNGGLGAVLFDMDGLLIDSERLWLEVETEVMAWLGGSWGPEQQEHLVGGSLDSAVAYMLDLTGAAASPEEVGRRMLEGMAGRLETAVPMMPGAKDLLAEVRAAGVPAALVSSSHRRLIEPALEAIGREHFVLSVAGDEVSRTKPDPEPYLTAARRLGLPPGRCVVLEDSPNGVAAAEAAGCVTVAVPCLLPIPPAPGRTVVESLHDIDLPRLRALVP</sequence>
<evidence type="ECO:0000313" key="2">
    <source>
        <dbReference type="Proteomes" id="UP001501231"/>
    </source>
</evidence>
<dbReference type="Proteomes" id="UP001501231">
    <property type="component" value="Unassembled WGS sequence"/>
</dbReference>
<dbReference type="InterPro" id="IPR023198">
    <property type="entry name" value="PGP-like_dom2"/>
</dbReference>
<accession>A0ABP5XGA2</accession>
<proteinExistence type="predicted"/>
<dbReference type="SFLD" id="SFLDG01129">
    <property type="entry name" value="C1.5:_HAD__Beta-PGM__Phosphata"/>
    <property type="match status" value="1"/>
</dbReference>
<dbReference type="RefSeq" id="WP_344597067.1">
    <property type="nucleotide sequence ID" value="NZ_BAAARW010000039.1"/>
</dbReference>